<dbReference type="InterPro" id="IPR000835">
    <property type="entry name" value="HTH_MarR-typ"/>
</dbReference>
<dbReference type="PANTHER" id="PTHR33164:SF99">
    <property type="entry name" value="MARR FAMILY REGULATORY PROTEIN"/>
    <property type="match status" value="1"/>
</dbReference>
<dbReference type="AlphaFoldDB" id="A0A7K1FRW8"/>
<dbReference type="InterPro" id="IPR036388">
    <property type="entry name" value="WH-like_DNA-bd_sf"/>
</dbReference>
<protein>
    <submittedName>
        <fullName evidence="2">MarR family transcriptional regulator</fullName>
    </submittedName>
</protein>
<reference evidence="2 3" key="1">
    <citation type="submission" date="2019-11" db="EMBL/GenBank/DDBJ databases">
        <authorList>
            <person name="Jiang L.-Q."/>
        </authorList>
    </citation>
    <scope>NUCLEOTIDE SEQUENCE [LARGE SCALE GENOMIC DNA]</scope>
    <source>
        <strain evidence="2 3">YIM 132087</strain>
    </source>
</reference>
<dbReference type="PANTHER" id="PTHR33164">
    <property type="entry name" value="TRANSCRIPTIONAL REGULATOR, MARR FAMILY"/>
    <property type="match status" value="1"/>
</dbReference>
<dbReference type="GO" id="GO:0003700">
    <property type="term" value="F:DNA-binding transcription factor activity"/>
    <property type="evidence" value="ECO:0007669"/>
    <property type="project" value="InterPro"/>
</dbReference>
<dbReference type="Gene3D" id="1.10.10.10">
    <property type="entry name" value="Winged helix-like DNA-binding domain superfamily/Winged helix DNA-binding domain"/>
    <property type="match status" value="1"/>
</dbReference>
<accession>A0A7K1FRW8</accession>
<organism evidence="2 3">
    <name type="scientific">Nakamurella alba</name>
    <dbReference type="NCBI Taxonomy" id="2665158"/>
    <lineage>
        <taxon>Bacteria</taxon>
        <taxon>Bacillati</taxon>
        <taxon>Actinomycetota</taxon>
        <taxon>Actinomycetes</taxon>
        <taxon>Nakamurellales</taxon>
        <taxon>Nakamurellaceae</taxon>
        <taxon>Nakamurella</taxon>
    </lineage>
</organism>
<evidence type="ECO:0000259" key="1">
    <source>
        <dbReference type="PROSITE" id="PS50995"/>
    </source>
</evidence>
<evidence type="ECO:0000313" key="2">
    <source>
        <dbReference type="EMBL" id="MTD16881.1"/>
    </source>
</evidence>
<dbReference type="EMBL" id="WLYK01000011">
    <property type="protein sequence ID" value="MTD16881.1"/>
    <property type="molecule type" value="Genomic_DNA"/>
</dbReference>
<dbReference type="PROSITE" id="PS50995">
    <property type="entry name" value="HTH_MARR_2"/>
    <property type="match status" value="1"/>
</dbReference>
<dbReference type="SUPFAM" id="SSF46785">
    <property type="entry name" value="Winged helix' DNA-binding domain"/>
    <property type="match status" value="1"/>
</dbReference>
<dbReference type="Proteomes" id="UP000460221">
    <property type="component" value="Unassembled WGS sequence"/>
</dbReference>
<dbReference type="GO" id="GO:0006950">
    <property type="term" value="P:response to stress"/>
    <property type="evidence" value="ECO:0007669"/>
    <property type="project" value="TreeGrafter"/>
</dbReference>
<dbReference type="InterPro" id="IPR039422">
    <property type="entry name" value="MarR/SlyA-like"/>
</dbReference>
<sequence length="143" mass="15982">MSDRPDLAATVARLGRVLIAAEGPVLERHGLTMWAYVVLSVLGREPHTSQGALADEIRADRTRIIAVLDDLQERGLITREPDPADRRVRLVAITAAGERSRNAARRDIRRGEQRLLELLPTEERQQFLRTVEFLADSAPDALL</sequence>
<keyword evidence="3" id="KW-1185">Reference proteome</keyword>
<feature type="domain" description="HTH marR-type" evidence="1">
    <location>
        <begin position="4"/>
        <end position="136"/>
    </location>
</feature>
<name>A0A7K1FRW8_9ACTN</name>
<gene>
    <name evidence="2" type="ORF">GIS00_23380</name>
</gene>
<proteinExistence type="predicted"/>
<dbReference type="InterPro" id="IPR036390">
    <property type="entry name" value="WH_DNA-bd_sf"/>
</dbReference>
<dbReference type="SMART" id="SM00347">
    <property type="entry name" value="HTH_MARR"/>
    <property type="match status" value="1"/>
</dbReference>
<comment type="caution">
    <text evidence="2">The sequence shown here is derived from an EMBL/GenBank/DDBJ whole genome shotgun (WGS) entry which is preliminary data.</text>
</comment>
<evidence type="ECO:0000313" key="3">
    <source>
        <dbReference type="Proteomes" id="UP000460221"/>
    </source>
</evidence>
<dbReference type="PRINTS" id="PR00598">
    <property type="entry name" value="HTHMARR"/>
</dbReference>
<dbReference type="Pfam" id="PF12802">
    <property type="entry name" value="MarR_2"/>
    <property type="match status" value="1"/>
</dbReference>